<evidence type="ECO:0000313" key="8">
    <source>
        <dbReference type="Proteomes" id="UP000823749"/>
    </source>
</evidence>
<evidence type="ECO:0000256" key="3">
    <source>
        <dbReference type="ARBA" id="ARBA00023163"/>
    </source>
</evidence>
<dbReference type="InterPro" id="IPR045279">
    <property type="entry name" value="ARR-like"/>
</dbReference>
<dbReference type="PANTHER" id="PTHR43874">
    <property type="entry name" value="TWO-COMPONENT RESPONSE REGULATOR"/>
    <property type="match status" value="1"/>
</dbReference>
<protein>
    <recommendedName>
        <fullName evidence="6">Response regulatory domain-containing protein</fullName>
    </recommendedName>
</protein>
<sequence>MVMARTTGGEYVRRKSPETVEERDRTTSLGSRELHVLAVDDSHVDRKVIERLLKISSCRVTAVESAGRALQYLGLDGDKSAVGFDVNLIMTDYSMPGMTGYELLKKIKVSDECLEEGAEDFLLKPVKLSDVKRLKDFVLKGQGEEDGRDKGSCKRMIHDCMPPPPSPCDQSSTPIPCPSPPPSLQPPLKRPRLHNVD</sequence>
<dbReference type="Gene3D" id="3.40.50.2300">
    <property type="match status" value="1"/>
</dbReference>
<dbReference type="Proteomes" id="UP000823749">
    <property type="component" value="Chromosome 8"/>
</dbReference>
<feature type="modified residue" description="4-aspartylphosphate" evidence="4">
    <location>
        <position position="92"/>
    </location>
</feature>
<dbReference type="GO" id="GO:0000160">
    <property type="term" value="P:phosphorelay signal transduction system"/>
    <property type="evidence" value="ECO:0007669"/>
    <property type="project" value="UniProtKB-KW"/>
</dbReference>
<feature type="compositionally biased region" description="Pro residues" evidence="5">
    <location>
        <begin position="175"/>
        <end position="185"/>
    </location>
</feature>
<dbReference type="GO" id="GO:0009736">
    <property type="term" value="P:cytokinin-activated signaling pathway"/>
    <property type="evidence" value="ECO:0007669"/>
    <property type="project" value="InterPro"/>
</dbReference>
<dbReference type="AlphaFoldDB" id="A0AAV6J8Z4"/>
<evidence type="ECO:0000256" key="2">
    <source>
        <dbReference type="ARBA" id="ARBA00023015"/>
    </source>
</evidence>
<feature type="compositionally biased region" description="Basic and acidic residues" evidence="5">
    <location>
        <begin position="143"/>
        <end position="158"/>
    </location>
</feature>
<evidence type="ECO:0000313" key="7">
    <source>
        <dbReference type="EMBL" id="KAG5536797.1"/>
    </source>
</evidence>
<keyword evidence="8" id="KW-1185">Reference proteome</keyword>
<dbReference type="SUPFAM" id="SSF52172">
    <property type="entry name" value="CheY-like"/>
    <property type="match status" value="1"/>
</dbReference>
<dbReference type="Pfam" id="PF00072">
    <property type="entry name" value="Response_reg"/>
    <property type="match status" value="1"/>
</dbReference>
<dbReference type="EMBL" id="JACTNZ010000008">
    <property type="protein sequence ID" value="KAG5536797.1"/>
    <property type="molecule type" value="Genomic_DNA"/>
</dbReference>
<accession>A0AAV6J8Z4</accession>
<comment type="caution">
    <text evidence="7">The sequence shown here is derived from an EMBL/GenBank/DDBJ whole genome shotgun (WGS) entry which is preliminary data.</text>
</comment>
<proteinExistence type="predicted"/>
<gene>
    <name evidence="7" type="ORF">RHGRI_024284</name>
</gene>
<dbReference type="InterPro" id="IPR001789">
    <property type="entry name" value="Sig_transdc_resp-reg_receiver"/>
</dbReference>
<keyword evidence="4" id="KW-0597">Phosphoprotein</keyword>
<evidence type="ECO:0000259" key="6">
    <source>
        <dbReference type="PROSITE" id="PS50110"/>
    </source>
</evidence>
<evidence type="ECO:0000256" key="5">
    <source>
        <dbReference type="SAM" id="MobiDB-lite"/>
    </source>
</evidence>
<dbReference type="SMART" id="SM00448">
    <property type="entry name" value="REC"/>
    <property type="match status" value="1"/>
</dbReference>
<feature type="compositionally biased region" description="Basic and acidic residues" evidence="5">
    <location>
        <begin position="11"/>
        <end position="27"/>
    </location>
</feature>
<evidence type="ECO:0000256" key="1">
    <source>
        <dbReference type="ARBA" id="ARBA00023012"/>
    </source>
</evidence>
<dbReference type="InterPro" id="IPR011006">
    <property type="entry name" value="CheY-like_superfamily"/>
</dbReference>
<keyword evidence="2" id="KW-0805">Transcription regulation</keyword>
<keyword evidence="3" id="KW-0804">Transcription</keyword>
<keyword evidence="1" id="KW-0902">Two-component regulatory system</keyword>
<dbReference type="PANTHER" id="PTHR43874:SF62">
    <property type="entry name" value="TWO-COMPONENT RESPONSE REGULATOR ARR6"/>
    <property type="match status" value="1"/>
</dbReference>
<name>A0AAV6J8Z4_9ERIC</name>
<evidence type="ECO:0000256" key="4">
    <source>
        <dbReference type="PROSITE-ProRule" id="PRU00169"/>
    </source>
</evidence>
<feature type="domain" description="Response regulatory" evidence="6">
    <location>
        <begin position="35"/>
        <end position="197"/>
    </location>
</feature>
<dbReference type="PROSITE" id="PS50110">
    <property type="entry name" value="RESPONSE_REGULATORY"/>
    <property type="match status" value="1"/>
</dbReference>
<reference evidence="7" key="1">
    <citation type="submission" date="2020-08" db="EMBL/GenBank/DDBJ databases">
        <title>Plant Genome Project.</title>
        <authorList>
            <person name="Zhang R.-G."/>
        </authorList>
    </citation>
    <scope>NUCLEOTIDE SEQUENCE</scope>
    <source>
        <strain evidence="7">WSP0</strain>
        <tissue evidence="7">Leaf</tissue>
    </source>
</reference>
<feature type="region of interest" description="Disordered" evidence="5">
    <location>
        <begin position="143"/>
        <end position="197"/>
    </location>
</feature>
<feature type="region of interest" description="Disordered" evidence="5">
    <location>
        <begin position="1"/>
        <end position="27"/>
    </location>
</feature>
<organism evidence="7 8">
    <name type="scientific">Rhododendron griersonianum</name>
    <dbReference type="NCBI Taxonomy" id="479676"/>
    <lineage>
        <taxon>Eukaryota</taxon>
        <taxon>Viridiplantae</taxon>
        <taxon>Streptophyta</taxon>
        <taxon>Embryophyta</taxon>
        <taxon>Tracheophyta</taxon>
        <taxon>Spermatophyta</taxon>
        <taxon>Magnoliopsida</taxon>
        <taxon>eudicotyledons</taxon>
        <taxon>Gunneridae</taxon>
        <taxon>Pentapetalae</taxon>
        <taxon>asterids</taxon>
        <taxon>Ericales</taxon>
        <taxon>Ericaceae</taxon>
        <taxon>Ericoideae</taxon>
        <taxon>Rhodoreae</taxon>
        <taxon>Rhododendron</taxon>
    </lineage>
</organism>